<proteinExistence type="predicted"/>
<reference evidence="1" key="1">
    <citation type="journal article" date="2014" name="Nat. Commun.">
        <title>The tobacco genome sequence and its comparison with those of tomato and potato.</title>
        <authorList>
            <person name="Sierro N."/>
            <person name="Battey J.N."/>
            <person name="Ouadi S."/>
            <person name="Bakaher N."/>
            <person name="Bovet L."/>
            <person name="Willig A."/>
            <person name="Goepfert S."/>
            <person name="Peitsch M.C."/>
            <person name="Ivanov N.V."/>
        </authorList>
    </citation>
    <scope>NUCLEOTIDE SEQUENCE [LARGE SCALE GENOMIC DNA]</scope>
</reference>
<dbReference type="RefSeq" id="XP_075096151.1">
    <property type="nucleotide sequence ID" value="XM_075240050.1"/>
</dbReference>
<protein>
    <submittedName>
        <fullName evidence="2">Uncharacterized protein LOC142174258</fullName>
    </submittedName>
</protein>
<name>A0AC58TFZ1_TOBAC</name>
<evidence type="ECO:0000313" key="2">
    <source>
        <dbReference type="RefSeq" id="XP_075096151.1"/>
    </source>
</evidence>
<dbReference type="Proteomes" id="UP000790787">
    <property type="component" value="Chromosome 20"/>
</dbReference>
<organism evidence="1 2">
    <name type="scientific">Nicotiana tabacum</name>
    <name type="common">Common tobacco</name>
    <dbReference type="NCBI Taxonomy" id="4097"/>
    <lineage>
        <taxon>Eukaryota</taxon>
        <taxon>Viridiplantae</taxon>
        <taxon>Streptophyta</taxon>
        <taxon>Embryophyta</taxon>
        <taxon>Tracheophyta</taxon>
        <taxon>Spermatophyta</taxon>
        <taxon>Magnoliopsida</taxon>
        <taxon>eudicotyledons</taxon>
        <taxon>Gunneridae</taxon>
        <taxon>Pentapetalae</taxon>
        <taxon>asterids</taxon>
        <taxon>lamiids</taxon>
        <taxon>Solanales</taxon>
        <taxon>Solanaceae</taxon>
        <taxon>Nicotianoideae</taxon>
        <taxon>Nicotianeae</taxon>
        <taxon>Nicotiana</taxon>
    </lineage>
</organism>
<reference evidence="2" key="2">
    <citation type="submission" date="2025-08" db="UniProtKB">
        <authorList>
            <consortium name="RefSeq"/>
        </authorList>
    </citation>
    <scope>IDENTIFICATION</scope>
    <source>
        <tissue evidence="2">Leaf</tissue>
    </source>
</reference>
<gene>
    <name evidence="2" type="primary">LOC142174258</name>
</gene>
<keyword evidence="1" id="KW-1185">Reference proteome</keyword>
<evidence type="ECO:0000313" key="1">
    <source>
        <dbReference type="Proteomes" id="UP000790787"/>
    </source>
</evidence>
<accession>A0AC58TFZ1</accession>
<sequence length="727" mass="80415">MAIESSDGIIDIPAPPPARGNIGTISVVDQHHPGFVNGRYSKDKFDPSLHELWEKWNAILLSWIMNYVSNKLLSGMVYATSAQKEILTPPTHVSEINEGIALFSNNGGYMATNSPSPSNIAMYNNIGGSSSLRSSGPVYRNKKNNLYCNYCHFKGHTKDTCYKLIGYPADFKAKKKIPSINYARDNQSNNDTNSAPISVVFGASVNLARNVEPCQGQNQNIQAGLTGIPQFSQEQYTQILQMLGKGNENDNSYVPAGIANAATATSQGLIKWIADSRASNHMDLFSGKVKEIGREDSGLYVFNHNSKLHVDSAVTTVPQCNASKDFSKSVAMTALLQSFGIIHQSSYVYTPRQNGVAERRHRYILDTARSLRFQASVPLKFWGECTIIVVYVINRVLTPTLQGGCPYEVLHNHLPSFSHLRVFGCLGYVTDLKRGDKVSPRAVPAIFLGYSMTQKGYKMYVIHSRSFQVSREVVFKEDVFPFEHLPTTISSLFSVLDLTTISSTASSISPTSETAESAELASDIVMPEAIVQPLIIRDTPAFVAPTETVDASNSTAHDTPMSLNALEAGRKSTITSRPPMWLKDYVTQKQENANSIAEPKSYYEDVKHKQWIEAMQSEIAALEDNALGVMLTFLLVALVVVLVYVDDLLVTGSCSNLIVKTRNNLKLKFKMKDLDELKFFLRIEFARSRKGIVMSQRKYALKLFSEMGLGGSKPARTPLEFNVKLTS</sequence>